<reference evidence="5 6" key="1">
    <citation type="submission" date="2019-04" db="EMBL/GenBank/DDBJ databases">
        <title>Comparative genomics and transcriptomics to analyze fruiting body development in filamentous ascomycetes.</title>
        <authorList>
            <consortium name="DOE Joint Genome Institute"/>
            <person name="Lutkenhaus R."/>
            <person name="Traeger S."/>
            <person name="Breuer J."/>
            <person name="Kuo A."/>
            <person name="Lipzen A."/>
            <person name="Pangilinan J."/>
            <person name="Dilworth D."/>
            <person name="Sandor L."/>
            <person name="Poggeler S."/>
            <person name="Barry K."/>
            <person name="Grigoriev I.V."/>
            <person name="Nowrousian M."/>
        </authorList>
    </citation>
    <scope>NUCLEOTIDE SEQUENCE [LARGE SCALE GENOMIC DNA]</scope>
    <source>
        <strain evidence="5 6">CBS 389.68</strain>
    </source>
</reference>
<feature type="domain" description="SH3" evidence="4">
    <location>
        <begin position="351"/>
        <end position="412"/>
    </location>
</feature>
<evidence type="ECO:0000259" key="4">
    <source>
        <dbReference type="PROSITE" id="PS50002"/>
    </source>
</evidence>
<evidence type="ECO:0000313" key="6">
    <source>
        <dbReference type="Proteomes" id="UP000298138"/>
    </source>
</evidence>
<dbReference type="OrthoDB" id="19092at2759"/>
<evidence type="ECO:0000256" key="2">
    <source>
        <dbReference type="PROSITE-ProRule" id="PRU00192"/>
    </source>
</evidence>
<feature type="compositionally biased region" description="Low complexity" evidence="3">
    <location>
        <begin position="78"/>
        <end position="95"/>
    </location>
</feature>
<feature type="region of interest" description="Disordered" evidence="3">
    <location>
        <begin position="152"/>
        <end position="222"/>
    </location>
</feature>
<keyword evidence="1 2" id="KW-0728">SH3 domain</keyword>
<gene>
    <name evidence="5" type="ORF">EX30DRAFT_396126</name>
</gene>
<dbReference type="SMART" id="SM00326">
    <property type="entry name" value="SH3"/>
    <property type="match status" value="1"/>
</dbReference>
<evidence type="ECO:0000313" key="5">
    <source>
        <dbReference type="EMBL" id="TGZ80670.1"/>
    </source>
</evidence>
<dbReference type="EMBL" id="ML220123">
    <property type="protein sequence ID" value="TGZ80670.1"/>
    <property type="molecule type" value="Genomic_DNA"/>
</dbReference>
<organism evidence="5 6">
    <name type="scientific">Ascodesmis nigricans</name>
    <dbReference type="NCBI Taxonomy" id="341454"/>
    <lineage>
        <taxon>Eukaryota</taxon>
        <taxon>Fungi</taxon>
        <taxon>Dikarya</taxon>
        <taxon>Ascomycota</taxon>
        <taxon>Pezizomycotina</taxon>
        <taxon>Pezizomycetes</taxon>
        <taxon>Pezizales</taxon>
        <taxon>Ascodesmidaceae</taxon>
        <taxon>Ascodesmis</taxon>
    </lineage>
</organism>
<dbReference type="InterPro" id="IPR001452">
    <property type="entry name" value="SH3_domain"/>
</dbReference>
<proteinExistence type="predicted"/>
<feature type="region of interest" description="Disordered" evidence="3">
    <location>
        <begin position="1"/>
        <end position="113"/>
    </location>
</feature>
<dbReference type="SUPFAM" id="SSF50044">
    <property type="entry name" value="SH3-domain"/>
    <property type="match status" value="1"/>
</dbReference>
<evidence type="ECO:0000256" key="1">
    <source>
        <dbReference type="ARBA" id="ARBA00022443"/>
    </source>
</evidence>
<dbReference type="Pfam" id="PF00018">
    <property type="entry name" value="SH3_1"/>
    <property type="match status" value="1"/>
</dbReference>
<dbReference type="InterPro" id="IPR036028">
    <property type="entry name" value="SH3-like_dom_sf"/>
</dbReference>
<feature type="compositionally biased region" description="Polar residues" evidence="3">
    <location>
        <begin position="448"/>
        <end position="458"/>
    </location>
</feature>
<dbReference type="PROSITE" id="PS50002">
    <property type="entry name" value="SH3"/>
    <property type="match status" value="1"/>
</dbReference>
<name>A0A4S2MVP3_9PEZI</name>
<accession>A0A4S2MVP3</accession>
<feature type="compositionally biased region" description="Basic and acidic residues" evidence="3">
    <location>
        <begin position="435"/>
        <end position="445"/>
    </location>
</feature>
<feature type="compositionally biased region" description="Polar residues" evidence="3">
    <location>
        <begin position="18"/>
        <end position="33"/>
    </location>
</feature>
<feature type="region of interest" description="Disordered" evidence="3">
    <location>
        <begin position="418"/>
        <end position="478"/>
    </location>
</feature>
<feature type="compositionally biased region" description="Low complexity" evidence="3">
    <location>
        <begin position="34"/>
        <end position="46"/>
    </location>
</feature>
<protein>
    <recommendedName>
        <fullName evidence="4">SH3 domain-containing protein</fullName>
    </recommendedName>
</protein>
<dbReference type="Gene3D" id="2.30.30.40">
    <property type="entry name" value="SH3 Domains"/>
    <property type="match status" value="1"/>
</dbReference>
<dbReference type="AlphaFoldDB" id="A0A4S2MVP3"/>
<feature type="compositionally biased region" description="Polar residues" evidence="3">
    <location>
        <begin position="423"/>
        <end position="434"/>
    </location>
</feature>
<dbReference type="InParanoid" id="A0A4S2MVP3"/>
<keyword evidence="6" id="KW-1185">Reference proteome</keyword>
<dbReference type="Proteomes" id="UP000298138">
    <property type="component" value="Unassembled WGS sequence"/>
</dbReference>
<sequence>MTSPVVAIPTPSVELSPPTDSTAKGTPASIATHQQQSPPSSLQSPDSSRRSRILSPIDAAKRLSTASNPSREAPRPDPSLISTSPSSSVGMSTSPQLSRRGVPAFPPPQSSRISMISIASKRESFHPQFASSLSYATVRDFAYPSVHPLHYGPKPAASGTTTPAPVEQEQGFKDSGSGEWYTGGGSSYRRLSDPVDSAWGNRRHTNQPPPLNFEDGPPWSEDEDLISPVVISKDSRYPKHKSSAYHARGQSTSIFGEEEDWEDRRRSAIENGLEPGGSYYTTGAGRRALAEGEPGGELYSHPDDEDYAPGYYQNPDYIYSDDEGRGFDPDADYNSRFSRDYQFAIASPEEEMHGKAVALFDFVQENENELPLVEGQVVWISFRHGMGWLVAEDPKTGESGLVPEEYVRLLRDMQNFAPLEPSTEMNSSAQTGESTAERQDEDGHQRAVLSTFSTSSQDVHPLPLHLRPETGAAESTKDRVEHIRREQELALEEENTPVLRSDTFDATERSRKSLRRVSMITQGRWRRRRRIERIDRIGKDGTKVLDTMPN</sequence>
<evidence type="ECO:0000256" key="3">
    <source>
        <dbReference type="SAM" id="MobiDB-lite"/>
    </source>
</evidence>